<name>A0A1R3IJ01_COCAP</name>
<proteinExistence type="predicted"/>
<sequence length="21" mass="2199">MAIFICIPLKATAVSGDIYDG</sequence>
<dbReference type="Proteomes" id="UP000188268">
    <property type="component" value="Unassembled WGS sequence"/>
</dbReference>
<gene>
    <name evidence="1" type="ORF">CCACVL1_11898</name>
</gene>
<evidence type="ECO:0000313" key="1">
    <source>
        <dbReference type="EMBL" id="OMO82564.1"/>
    </source>
</evidence>
<organism evidence="1 2">
    <name type="scientific">Corchorus capsularis</name>
    <name type="common">Jute</name>
    <dbReference type="NCBI Taxonomy" id="210143"/>
    <lineage>
        <taxon>Eukaryota</taxon>
        <taxon>Viridiplantae</taxon>
        <taxon>Streptophyta</taxon>
        <taxon>Embryophyta</taxon>
        <taxon>Tracheophyta</taxon>
        <taxon>Spermatophyta</taxon>
        <taxon>Magnoliopsida</taxon>
        <taxon>eudicotyledons</taxon>
        <taxon>Gunneridae</taxon>
        <taxon>Pentapetalae</taxon>
        <taxon>rosids</taxon>
        <taxon>malvids</taxon>
        <taxon>Malvales</taxon>
        <taxon>Malvaceae</taxon>
        <taxon>Grewioideae</taxon>
        <taxon>Apeibeae</taxon>
        <taxon>Corchorus</taxon>
    </lineage>
</organism>
<keyword evidence="2" id="KW-1185">Reference proteome</keyword>
<evidence type="ECO:0000313" key="2">
    <source>
        <dbReference type="Proteomes" id="UP000188268"/>
    </source>
</evidence>
<dbReference type="EMBL" id="AWWV01009999">
    <property type="protein sequence ID" value="OMO82564.1"/>
    <property type="molecule type" value="Genomic_DNA"/>
</dbReference>
<dbReference type="AlphaFoldDB" id="A0A1R3IJ01"/>
<reference evidence="1 2" key="1">
    <citation type="submission" date="2013-09" db="EMBL/GenBank/DDBJ databases">
        <title>Corchorus capsularis genome sequencing.</title>
        <authorList>
            <person name="Alam M."/>
            <person name="Haque M.S."/>
            <person name="Islam M.S."/>
            <person name="Emdad E.M."/>
            <person name="Islam M.M."/>
            <person name="Ahmed B."/>
            <person name="Halim A."/>
            <person name="Hossen Q.M.M."/>
            <person name="Hossain M.Z."/>
            <person name="Ahmed R."/>
            <person name="Khan M.M."/>
            <person name="Islam R."/>
            <person name="Rashid M.M."/>
            <person name="Khan S.A."/>
            <person name="Rahman M.S."/>
            <person name="Alam M."/>
        </authorList>
    </citation>
    <scope>NUCLEOTIDE SEQUENCE [LARGE SCALE GENOMIC DNA]</scope>
    <source>
        <strain evidence="2">cv. CVL-1</strain>
        <tissue evidence="1">Whole seedling</tissue>
    </source>
</reference>
<dbReference type="Gramene" id="OMO82564">
    <property type="protein sequence ID" value="OMO82564"/>
    <property type="gene ID" value="CCACVL1_11898"/>
</dbReference>
<protein>
    <submittedName>
        <fullName evidence="1">Uncharacterized protein</fullName>
    </submittedName>
</protein>
<comment type="caution">
    <text evidence="1">The sequence shown here is derived from an EMBL/GenBank/DDBJ whole genome shotgun (WGS) entry which is preliminary data.</text>
</comment>
<accession>A0A1R3IJ01</accession>